<dbReference type="AlphaFoldDB" id="A0A165TLB9"/>
<proteinExistence type="predicted"/>
<dbReference type="InParanoid" id="A0A165TLB9"/>
<feature type="region of interest" description="Disordered" evidence="1">
    <location>
        <begin position="473"/>
        <end position="584"/>
    </location>
</feature>
<evidence type="ECO:0000313" key="2">
    <source>
        <dbReference type="EMBL" id="KZT26845.1"/>
    </source>
</evidence>
<keyword evidence="3" id="KW-1185">Reference proteome</keyword>
<gene>
    <name evidence="2" type="ORF">NEOLEDRAFT_1177422</name>
</gene>
<organism evidence="2 3">
    <name type="scientific">Neolentinus lepideus HHB14362 ss-1</name>
    <dbReference type="NCBI Taxonomy" id="1314782"/>
    <lineage>
        <taxon>Eukaryota</taxon>
        <taxon>Fungi</taxon>
        <taxon>Dikarya</taxon>
        <taxon>Basidiomycota</taxon>
        <taxon>Agaricomycotina</taxon>
        <taxon>Agaricomycetes</taxon>
        <taxon>Gloeophyllales</taxon>
        <taxon>Gloeophyllaceae</taxon>
        <taxon>Neolentinus</taxon>
    </lineage>
</organism>
<dbReference type="EMBL" id="KV425565">
    <property type="protein sequence ID" value="KZT26845.1"/>
    <property type="molecule type" value="Genomic_DNA"/>
</dbReference>
<feature type="compositionally biased region" description="Low complexity" evidence="1">
    <location>
        <begin position="1"/>
        <end position="15"/>
    </location>
</feature>
<feature type="region of interest" description="Disordered" evidence="1">
    <location>
        <begin position="1"/>
        <end position="39"/>
    </location>
</feature>
<reference evidence="2 3" key="1">
    <citation type="journal article" date="2016" name="Mol. Biol. Evol.">
        <title>Comparative Genomics of Early-Diverging Mushroom-Forming Fungi Provides Insights into the Origins of Lignocellulose Decay Capabilities.</title>
        <authorList>
            <person name="Nagy L.G."/>
            <person name="Riley R."/>
            <person name="Tritt A."/>
            <person name="Adam C."/>
            <person name="Daum C."/>
            <person name="Floudas D."/>
            <person name="Sun H."/>
            <person name="Yadav J.S."/>
            <person name="Pangilinan J."/>
            <person name="Larsson K.H."/>
            <person name="Matsuura K."/>
            <person name="Barry K."/>
            <person name="Labutti K."/>
            <person name="Kuo R."/>
            <person name="Ohm R.A."/>
            <person name="Bhattacharya S.S."/>
            <person name="Shirouzu T."/>
            <person name="Yoshinaga Y."/>
            <person name="Martin F.M."/>
            <person name="Grigoriev I.V."/>
            <person name="Hibbett D.S."/>
        </authorList>
    </citation>
    <scope>NUCLEOTIDE SEQUENCE [LARGE SCALE GENOMIC DNA]</scope>
    <source>
        <strain evidence="2 3">HHB14362 ss-1</strain>
    </source>
</reference>
<dbReference type="Proteomes" id="UP000076761">
    <property type="component" value="Unassembled WGS sequence"/>
</dbReference>
<feature type="region of interest" description="Disordered" evidence="1">
    <location>
        <begin position="58"/>
        <end position="128"/>
    </location>
</feature>
<feature type="compositionally biased region" description="Low complexity" evidence="1">
    <location>
        <begin position="82"/>
        <end position="114"/>
    </location>
</feature>
<protein>
    <submittedName>
        <fullName evidence="2">Uncharacterized protein</fullName>
    </submittedName>
</protein>
<accession>A0A165TLB9</accession>
<dbReference type="OrthoDB" id="2434934at2759"/>
<evidence type="ECO:0000313" key="3">
    <source>
        <dbReference type="Proteomes" id="UP000076761"/>
    </source>
</evidence>
<feature type="compositionally biased region" description="Polar residues" evidence="1">
    <location>
        <begin position="552"/>
        <end position="569"/>
    </location>
</feature>
<name>A0A165TLB9_9AGAM</name>
<evidence type="ECO:0000256" key="1">
    <source>
        <dbReference type="SAM" id="MobiDB-lite"/>
    </source>
</evidence>
<sequence length="584" mass="61635">MGVLSFWSSTSSKSETTGDKKQDSATAQEQPKPSAELESTLAKTEIATLAVSVSAKDVALPDSPPQVAPDTPSQPTLSELVATSSSAPTSAASAAPAASTPATTAFPSSVAPTPELAHDSQKAKSNSLDNRRFSFRGLALFGGRVDHKQQLSTIDERLKKDRAAEAYTKYSVKQSSSDRRAKESALVVRSLIVGPSSITPSSAMVKAVTKPQVKKVKAQLLEPKSANKVIAQLRQLPLAEGPLANGPSKSEPRIKSHGPIHAVCLPCTDIEAQERHFSRLSKDTTVEPNMPSVAAGTIEIVTATFNDLHLVNLLTKGGMDMGISSTIGSPTEGILSGALPSAEAVIDGITQITPQLMNLGFATGKAVVPDHTGVYPPTDRISVITYWWGLELVLPEASMHNLSNVPSISHSVLNFLSALALLNNGVAEILPFIRYISSYVDFEWSSIQKQDRGEGVVCAATWIMPAAMVPRPWDFPPPPKEEQPIKESPPVDEAPVAVPKSGSKLKPEIPSTPAKENGTTAPAPGTPPPKSEEPTEIPTLPPTLPSFKVTPPTLSKKTGESEGSVTPPQELSEEPAVQVVSVAA</sequence>